<keyword evidence="5" id="KW-0560">Oxidoreductase</keyword>
<dbReference type="PANTHER" id="PTHR43673:SF2">
    <property type="entry name" value="NITROREDUCTASE"/>
    <property type="match status" value="1"/>
</dbReference>
<evidence type="ECO:0000256" key="5">
    <source>
        <dbReference type="ARBA" id="ARBA00023002"/>
    </source>
</evidence>
<evidence type="ECO:0000256" key="4">
    <source>
        <dbReference type="ARBA" id="ARBA00022643"/>
    </source>
</evidence>
<evidence type="ECO:0000256" key="1">
    <source>
        <dbReference type="ARBA" id="ARBA00001917"/>
    </source>
</evidence>
<protein>
    <submittedName>
        <fullName evidence="7">TM nitroreductase</fullName>
    </submittedName>
</protein>
<proteinExistence type="inferred from homology"/>
<gene>
    <name evidence="7" type="ORF">SAMN05444373_100282</name>
</gene>
<keyword evidence="4" id="KW-0288">FMN</keyword>
<dbReference type="RefSeq" id="WP_188118301.1">
    <property type="nucleotide sequence ID" value="NZ_FQZP01000002.1"/>
</dbReference>
<dbReference type="Gene3D" id="3.40.109.30">
    <property type="entry name" value="putative nitroreductase (tm1586), domain 2"/>
    <property type="match status" value="1"/>
</dbReference>
<keyword evidence="3" id="KW-0285">Flavoprotein</keyword>
<dbReference type="AlphaFoldDB" id="A0A1M6B6B8"/>
<dbReference type="Gene3D" id="3.40.109.10">
    <property type="entry name" value="NADH Oxidase"/>
    <property type="match status" value="1"/>
</dbReference>
<dbReference type="PANTHER" id="PTHR43673">
    <property type="entry name" value="NAD(P)H NITROREDUCTASE YDGI-RELATED"/>
    <property type="match status" value="1"/>
</dbReference>
<accession>A0A1M6B6B8</accession>
<dbReference type="Pfam" id="PF14512">
    <property type="entry name" value="TM1586_NiRdase"/>
    <property type="match status" value="1"/>
</dbReference>
<dbReference type="GO" id="GO:0016491">
    <property type="term" value="F:oxidoreductase activity"/>
    <property type="evidence" value="ECO:0007669"/>
    <property type="project" value="UniProtKB-KW"/>
</dbReference>
<organism evidence="7 8">
    <name type="scientific">Thermoclostridium caenicola</name>
    <dbReference type="NCBI Taxonomy" id="659425"/>
    <lineage>
        <taxon>Bacteria</taxon>
        <taxon>Bacillati</taxon>
        <taxon>Bacillota</taxon>
        <taxon>Clostridia</taxon>
        <taxon>Eubacteriales</taxon>
        <taxon>Oscillospiraceae</taxon>
        <taxon>Thermoclostridium</taxon>
    </lineage>
</organism>
<evidence type="ECO:0000256" key="2">
    <source>
        <dbReference type="ARBA" id="ARBA00007118"/>
    </source>
</evidence>
<comment type="cofactor">
    <cofactor evidence="1">
        <name>FMN</name>
        <dbReference type="ChEBI" id="CHEBI:58210"/>
    </cofactor>
</comment>
<evidence type="ECO:0000256" key="3">
    <source>
        <dbReference type="ARBA" id="ARBA00022630"/>
    </source>
</evidence>
<evidence type="ECO:0000313" key="7">
    <source>
        <dbReference type="EMBL" id="SHI44197.1"/>
    </source>
</evidence>
<dbReference type="EMBL" id="FQZP01000002">
    <property type="protein sequence ID" value="SHI44197.1"/>
    <property type="molecule type" value="Genomic_DNA"/>
</dbReference>
<dbReference type="SUPFAM" id="SSF55469">
    <property type="entry name" value="FMN-dependent nitroreductase-like"/>
    <property type="match status" value="1"/>
</dbReference>
<dbReference type="InterPro" id="IPR029478">
    <property type="entry name" value="TM1586_NiRdase"/>
</dbReference>
<comment type="similarity">
    <text evidence="2">Belongs to the nitroreductase family.</text>
</comment>
<reference evidence="7 8" key="1">
    <citation type="submission" date="2016-11" db="EMBL/GenBank/DDBJ databases">
        <authorList>
            <person name="Varghese N."/>
            <person name="Submissions S."/>
        </authorList>
    </citation>
    <scope>NUCLEOTIDE SEQUENCE [LARGE SCALE GENOMIC DNA]</scope>
    <source>
        <strain evidence="7 8">DSM 19027</strain>
    </source>
</reference>
<feature type="domain" description="Putative nitroreductase TM1586" evidence="6">
    <location>
        <begin position="6"/>
        <end position="216"/>
    </location>
</feature>
<name>A0A1M6B6B8_9FIRM</name>
<keyword evidence="8" id="KW-1185">Reference proteome</keyword>
<evidence type="ECO:0000259" key="6">
    <source>
        <dbReference type="Pfam" id="PF14512"/>
    </source>
</evidence>
<dbReference type="InterPro" id="IPR000415">
    <property type="entry name" value="Nitroreductase-like"/>
</dbReference>
<dbReference type="Proteomes" id="UP000324781">
    <property type="component" value="Unassembled WGS sequence"/>
</dbReference>
<evidence type="ECO:0000313" key="8">
    <source>
        <dbReference type="Proteomes" id="UP000324781"/>
    </source>
</evidence>
<sequence>MDFERLYQSIFRRKSVRKYEMTPLDASVTDEVSRLLPSLKPLFDIRTDISLVQGDTIRGLLALKAPHYLVMSSENREGYLVNAGFILQQMDLALSAMGLGSCWVGLAKPSGNIAIKPGMEFVIAMAFGKAAGSLYRDSLSEFKRKPLGKIANVPEDPLLEAARLAPSSVNSQPWYFKKEADRIHAYCIRTGGLKALIYERLNQIDMGIALCHVWLAGLHLGKDPVFARQPEFPEAPAGYEYVISVSGI</sequence>